<protein>
    <submittedName>
        <fullName evidence="1">Uncharacterized protein</fullName>
    </submittedName>
</protein>
<proteinExistence type="predicted"/>
<feature type="non-terminal residue" evidence="1">
    <location>
        <position position="1"/>
    </location>
</feature>
<sequence>NNKHFTNEQLIMFRQSFTKCMCRKLRLNQAVQSSITDKELCEHFDKLNDTKTPQFWNDVAHEMDYNFTPNQLRTHYYNSFRAVLFSKLETEDKLAIDSICLRMRDADNKDVVQAVCDEMKDKNIFPPSLKQYIKRRRLIISRQLENNTFESKSNIAKIDAEFFKTCFAEVLNMKTRIDTKGLNRQKLNQMFVNCDLALKRGFWEDMQTKFAAQDIQVPKLKQYYRHNFVQELYKEFDMHTKEQIKVFMLENVNKMTEKQLNEEVREKFKEYQPAKLQTFFKSQYKQLPHNYEESAQEPEAQFVQDQQIQQKLDMLMKLL</sequence>
<accession>A0A146JZA7</accession>
<gene>
    <name evidence="1" type="ORF">TPC1_31671</name>
</gene>
<organism evidence="1">
    <name type="scientific">Trepomonas sp. PC1</name>
    <dbReference type="NCBI Taxonomy" id="1076344"/>
    <lineage>
        <taxon>Eukaryota</taxon>
        <taxon>Metamonada</taxon>
        <taxon>Diplomonadida</taxon>
        <taxon>Hexamitidae</taxon>
        <taxon>Hexamitinae</taxon>
        <taxon>Trepomonas</taxon>
    </lineage>
</organism>
<dbReference type="AlphaFoldDB" id="A0A146JZA7"/>
<dbReference type="EMBL" id="GDID01007772">
    <property type="protein sequence ID" value="JAP88834.1"/>
    <property type="molecule type" value="Transcribed_RNA"/>
</dbReference>
<reference evidence="1" key="1">
    <citation type="submission" date="2015-07" db="EMBL/GenBank/DDBJ databases">
        <title>Adaptation to a free-living lifestyle via gene acquisitions in the diplomonad Trepomonas sp. PC1.</title>
        <authorList>
            <person name="Xu F."/>
            <person name="Jerlstrom-Hultqvist J."/>
            <person name="Kolisko M."/>
            <person name="Simpson A.G.B."/>
            <person name="Roger A.J."/>
            <person name="Svard S.G."/>
            <person name="Andersson J.O."/>
        </authorList>
    </citation>
    <scope>NUCLEOTIDE SEQUENCE</scope>
    <source>
        <strain evidence="1">PC1</strain>
    </source>
</reference>
<evidence type="ECO:0000313" key="1">
    <source>
        <dbReference type="EMBL" id="JAP88834.1"/>
    </source>
</evidence>
<name>A0A146JZA7_9EUKA</name>